<evidence type="ECO:0000313" key="2">
    <source>
        <dbReference type="Proteomes" id="UP000295773"/>
    </source>
</evidence>
<dbReference type="Proteomes" id="UP000295773">
    <property type="component" value="Unassembled WGS sequence"/>
</dbReference>
<evidence type="ECO:0000313" key="1">
    <source>
        <dbReference type="EMBL" id="TCU60161.1"/>
    </source>
</evidence>
<reference evidence="1 2" key="1">
    <citation type="submission" date="2019-03" db="EMBL/GenBank/DDBJ databases">
        <title>Genomic Encyclopedia of Type Strains, Phase IV (KMG-IV): sequencing the most valuable type-strain genomes for metagenomic binning, comparative biology and taxonomic classification.</title>
        <authorList>
            <person name="Goeker M."/>
        </authorList>
    </citation>
    <scope>NUCLEOTIDE SEQUENCE [LARGE SCALE GENOMIC DNA]</scope>
    <source>
        <strain evidence="1 2">DSM 29481</strain>
    </source>
</reference>
<name>A0A4R3TDT2_9FIRM</name>
<keyword evidence="2" id="KW-1185">Reference proteome</keyword>
<dbReference type="AlphaFoldDB" id="A0A4R3TDT2"/>
<protein>
    <submittedName>
        <fullName evidence="1">Uncharacterized protein</fullName>
    </submittedName>
</protein>
<sequence>MGMKKTIHKVAIATIMIIALSAGMTFALLSHVTESVTNVFASDKNLSLELREPQWDGYTFDDTYPTDILPGTSVKPGTENSGLQMAENYLPGNVISKDPMVKNTSDGLSEWVAIKVQYFDENGKAIGKTDFQKKYAKTAYQNDEVNPNFVKISDHAAIEELYMYTRTLDTTAGKNITEPLFSSVIVNKDLTPNSKNMWPTFSIKVTGYAVQSDGVSEDAARQALIELAKG</sequence>
<dbReference type="EMBL" id="SMBP01000008">
    <property type="protein sequence ID" value="TCU60161.1"/>
    <property type="molecule type" value="Genomic_DNA"/>
</dbReference>
<organism evidence="1 2">
    <name type="scientific">Longicatena caecimuris</name>
    <dbReference type="NCBI Taxonomy" id="1796635"/>
    <lineage>
        <taxon>Bacteria</taxon>
        <taxon>Bacillati</taxon>
        <taxon>Bacillota</taxon>
        <taxon>Erysipelotrichia</taxon>
        <taxon>Erysipelotrichales</taxon>
        <taxon>Erysipelotrichaceae</taxon>
        <taxon>Longicatena</taxon>
    </lineage>
</organism>
<accession>A0A4R3TDT2</accession>
<comment type="caution">
    <text evidence="1">The sequence shown here is derived from an EMBL/GenBank/DDBJ whole genome shotgun (WGS) entry which is preliminary data.</text>
</comment>
<proteinExistence type="predicted"/>
<dbReference type="RefSeq" id="WP_132224544.1">
    <property type="nucleotide sequence ID" value="NZ_JANKBG010000008.1"/>
</dbReference>
<gene>
    <name evidence="1" type="ORF">EDD61_10820</name>
</gene>